<dbReference type="UniPathway" id="UPA00068">
    <property type="reaction ID" value="UER00108"/>
</dbReference>
<dbReference type="EC" id="1.2.1.38" evidence="5"/>
<dbReference type="InterPro" id="IPR000534">
    <property type="entry name" value="Semialdehyde_DH_NAD-bd"/>
</dbReference>
<evidence type="ECO:0000256" key="2">
    <source>
        <dbReference type="ARBA" id="ARBA00022605"/>
    </source>
</evidence>
<dbReference type="Gene3D" id="3.30.360.10">
    <property type="entry name" value="Dihydrodipicolinate Reductase, domain 2"/>
    <property type="match status" value="1"/>
</dbReference>
<proteinExistence type="inferred from homology"/>
<evidence type="ECO:0000313" key="8">
    <source>
        <dbReference type="Proteomes" id="UP000000844"/>
    </source>
</evidence>
<dbReference type="NCBIfam" id="TIGR01850">
    <property type="entry name" value="argC"/>
    <property type="match status" value="1"/>
</dbReference>
<dbReference type="Proteomes" id="UP000000844">
    <property type="component" value="Chromosome"/>
</dbReference>
<feature type="active site" evidence="5">
    <location>
        <position position="160"/>
    </location>
</feature>
<dbReference type="HOGENOM" id="CLU_006384_0_0_11"/>
<dbReference type="GO" id="GO:0070401">
    <property type="term" value="F:NADP+ binding"/>
    <property type="evidence" value="ECO:0007669"/>
    <property type="project" value="InterPro"/>
</dbReference>
<dbReference type="InterPro" id="IPR000706">
    <property type="entry name" value="AGPR_type-1"/>
</dbReference>
<dbReference type="PANTHER" id="PTHR32338:SF10">
    <property type="entry name" value="N-ACETYL-GAMMA-GLUTAMYL-PHOSPHATE REDUCTASE, CHLOROPLASTIC-RELATED"/>
    <property type="match status" value="1"/>
</dbReference>
<dbReference type="SUPFAM" id="SSF55347">
    <property type="entry name" value="Glyceraldehyde-3-phosphate dehydrogenase-like, C-terminal domain"/>
    <property type="match status" value="1"/>
</dbReference>
<organism evidence="7 8">
    <name type="scientific">Stackebrandtia nassauensis (strain DSM 44728 / CIP 108903 / NRRL B-16338 / NBRC 102104 / LLR-40K-21)</name>
    <dbReference type="NCBI Taxonomy" id="446470"/>
    <lineage>
        <taxon>Bacteria</taxon>
        <taxon>Bacillati</taxon>
        <taxon>Actinomycetota</taxon>
        <taxon>Actinomycetes</taxon>
        <taxon>Glycomycetales</taxon>
        <taxon>Glycomycetaceae</taxon>
        <taxon>Stackebrandtia</taxon>
    </lineage>
</organism>
<feature type="domain" description="Semialdehyde dehydrogenase NAD-binding" evidence="6">
    <location>
        <begin position="18"/>
        <end position="150"/>
    </location>
</feature>
<keyword evidence="5" id="KW-0963">Cytoplasm</keyword>
<comment type="pathway">
    <text evidence="5">Amino-acid biosynthesis; L-arginine biosynthesis; N(2)-acetyl-L-ornithine from L-glutamate: step 3/4.</text>
</comment>
<sequence>MLCIEIHKPEEVDSMGNRIAVAGASGYAGGEVLRLLAGHPNIEIAAVTAHSKAGQPVTDTHPHLRSLAGRTFAETTVDALAEADLVVITLPHGQSAELAAKLPADAKIVDLGADHRLVDAAAWEAYYDGPHAGAWTYGLPELPGGREAIAASKRVAATGCYAVATTLALAPILASGIGQPDDVVVVAASGTSGAGSAAKPHLMASEVAGSLSPYKVGAHQHVPEIKQATRARSLSFTPVLAPMPRGILSTVTVKPADAGLTTAEVHEVLAAAYADEPFVHVLPNGSWPRTADTLGSNSCHLQATMDSDADRIIVTAAIDNLGKGAAGQVVQCANLMLGLDETAGLNVDGVAP</sequence>
<keyword evidence="3 5" id="KW-0521">NADP</keyword>
<dbReference type="PANTHER" id="PTHR32338">
    <property type="entry name" value="N-ACETYL-GAMMA-GLUTAMYL-PHOSPHATE REDUCTASE, CHLOROPLASTIC-RELATED-RELATED"/>
    <property type="match status" value="1"/>
</dbReference>
<dbReference type="CDD" id="cd23934">
    <property type="entry name" value="AGPR_1_C"/>
    <property type="match status" value="1"/>
</dbReference>
<dbReference type="Pfam" id="PF22698">
    <property type="entry name" value="Semialdhyde_dhC_1"/>
    <property type="match status" value="1"/>
</dbReference>
<dbReference type="eggNOG" id="COG0002">
    <property type="taxonomic scope" value="Bacteria"/>
</dbReference>
<dbReference type="CDD" id="cd24148">
    <property type="entry name" value="AGPR_1_actinobacAGPR_like"/>
    <property type="match status" value="1"/>
</dbReference>
<dbReference type="STRING" id="446470.Snas_3062"/>
<evidence type="ECO:0000256" key="5">
    <source>
        <dbReference type="HAMAP-Rule" id="MF_00150"/>
    </source>
</evidence>
<dbReference type="Pfam" id="PF01118">
    <property type="entry name" value="Semialdhyde_dh"/>
    <property type="match status" value="1"/>
</dbReference>
<keyword evidence="8" id="KW-1185">Reference proteome</keyword>
<accession>D3QAF0</accession>
<evidence type="ECO:0000313" key="7">
    <source>
        <dbReference type="EMBL" id="ADD42733.1"/>
    </source>
</evidence>
<dbReference type="KEGG" id="sna:Snas_3062"/>
<dbReference type="InterPro" id="IPR058924">
    <property type="entry name" value="AGPR_dimerisation_dom"/>
</dbReference>
<comment type="function">
    <text evidence="5">Catalyzes the NADPH-dependent reduction of N-acetyl-5-glutamyl phosphate to yield N-acetyl-L-glutamate 5-semialdehyde.</text>
</comment>
<dbReference type="SMART" id="SM00859">
    <property type="entry name" value="Semialdhyde_dh"/>
    <property type="match status" value="1"/>
</dbReference>
<comment type="catalytic activity">
    <reaction evidence="5">
        <text>N-acetyl-L-glutamate 5-semialdehyde + phosphate + NADP(+) = N-acetyl-L-glutamyl 5-phosphate + NADPH + H(+)</text>
        <dbReference type="Rhea" id="RHEA:21588"/>
        <dbReference type="ChEBI" id="CHEBI:15378"/>
        <dbReference type="ChEBI" id="CHEBI:29123"/>
        <dbReference type="ChEBI" id="CHEBI:43474"/>
        <dbReference type="ChEBI" id="CHEBI:57783"/>
        <dbReference type="ChEBI" id="CHEBI:57936"/>
        <dbReference type="ChEBI" id="CHEBI:58349"/>
        <dbReference type="EC" id="1.2.1.38"/>
    </reaction>
</comment>
<dbReference type="InterPro" id="IPR050085">
    <property type="entry name" value="AGPR"/>
</dbReference>
<dbReference type="GO" id="GO:0005737">
    <property type="term" value="C:cytoplasm"/>
    <property type="evidence" value="ECO:0007669"/>
    <property type="project" value="UniProtKB-SubCell"/>
</dbReference>
<dbReference type="HAMAP" id="MF_00150">
    <property type="entry name" value="ArgC_type1"/>
    <property type="match status" value="1"/>
</dbReference>
<comment type="subcellular location">
    <subcellularLocation>
        <location evidence="5">Cytoplasm</location>
    </subcellularLocation>
</comment>
<comment type="similarity">
    <text evidence="5">Belongs to the NAGSA dehydrogenase family. Type 1 subfamily.</text>
</comment>
<evidence type="ECO:0000256" key="1">
    <source>
        <dbReference type="ARBA" id="ARBA00022571"/>
    </source>
</evidence>
<dbReference type="InterPro" id="IPR036291">
    <property type="entry name" value="NAD(P)-bd_dom_sf"/>
</dbReference>
<name>D3QAF0_STANL</name>
<evidence type="ECO:0000256" key="3">
    <source>
        <dbReference type="ARBA" id="ARBA00022857"/>
    </source>
</evidence>
<dbReference type="AlphaFoldDB" id="D3QAF0"/>
<evidence type="ECO:0000259" key="6">
    <source>
        <dbReference type="SMART" id="SM00859"/>
    </source>
</evidence>
<keyword evidence="4 5" id="KW-0560">Oxidoreductase</keyword>
<dbReference type="GO" id="GO:0006526">
    <property type="term" value="P:L-arginine biosynthetic process"/>
    <property type="evidence" value="ECO:0007669"/>
    <property type="project" value="UniProtKB-UniRule"/>
</dbReference>
<protein>
    <recommendedName>
        <fullName evidence="5">N-acetyl-gamma-glutamyl-phosphate reductase</fullName>
        <shortName evidence="5">AGPR</shortName>
        <ecNumber evidence="5">1.2.1.38</ecNumber>
    </recommendedName>
    <alternativeName>
        <fullName evidence="5">N-acetyl-glutamate semialdehyde dehydrogenase</fullName>
        <shortName evidence="5">NAGSA dehydrogenase</shortName>
    </alternativeName>
</protein>
<dbReference type="EMBL" id="CP001778">
    <property type="protein sequence ID" value="ADD42733.1"/>
    <property type="molecule type" value="Genomic_DNA"/>
</dbReference>
<gene>
    <name evidence="5" type="primary">argC</name>
    <name evidence="7" type="ordered locus">Snas_3062</name>
</gene>
<reference evidence="7 8" key="1">
    <citation type="journal article" date="2009" name="Stand. Genomic Sci.">
        <title>Complete genome sequence of Stackebrandtia nassauensis type strain (LLR-40K-21).</title>
        <authorList>
            <person name="Munk C."/>
            <person name="Lapidus A."/>
            <person name="Copeland A."/>
            <person name="Jando M."/>
            <person name="Mayilraj S."/>
            <person name="Glavina Del Rio T."/>
            <person name="Nolan M."/>
            <person name="Chen F."/>
            <person name="Lucas S."/>
            <person name="Tice H."/>
            <person name="Cheng J.F."/>
            <person name="Han C."/>
            <person name="Detter J.C."/>
            <person name="Bruce D."/>
            <person name="Goodwin L."/>
            <person name="Chain P."/>
            <person name="Pitluck S."/>
            <person name="Goker M."/>
            <person name="Ovchinikova G."/>
            <person name="Pati A."/>
            <person name="Ivanova N."/>
            <person name="Mavromatis K."/>
            <person name="Chen A."/>
            <person name="Palaniappan K."/>
            <person name="Land M."/>
            <person name="Hauser L."/>
            <person name="Chang Y.J."/>
            <person name="Jeffries C.D."/>
            <person name="Bristow J."/>
            <person name="Eisen J.A."/>
            <person name="Markowitz V."/>
            <person name="Hugenholtz P."/>
            <person name="Kyrpides N.C."/>
            <person name="Klenk H.P."/>
        </authorList>
    </citation>
    <scope>NUCLEOTIDE SEQUENCE [LARGE SCALE GENOMIC DNA]</scope>
    <source>
        <strain evidence="8">DSM 44728 / CIP 108903 / NRRL B-16338 / NBRC 102104 / LLR-40K-21</strain>
    </source>
</reference>
<dbReference type="GO" id="GO:0051287">
    <property type="term" value="F:NAD binding"/>
    <property type="evidence" value="ECO:0007669"/>
    <property type="project" value="InterPro"/>
</dbReference>
<keyword evidence="1 5" id="KW-0055">Arginine biosynthesis</keyword>
<keyword evidence="2 5" id="KW-0028">Amino-acid biosynthesis</keyword>
<dbReference type="GO" id="GO:0003942">
    <property type="term" value="F:N-acetyl-gamma-glutamyl-phosphate reductase activity"/>
    <property type="evidence" value="ECO:0007669"/>
    <property type="project" value="UniProtKB-UniRule"/>
</dbReference>
<evidence type="ECO:0000256" key="4">
    <source>
        <dbReference type="ARBA" id="ARBA00023002"/>
    </source>
</evidence>
<dbReference type="SUPFAM" id="SSF51735">
    <property type="entry name" value="NAD(P)-binding Rossmann-fold domains"/>
    <property type="match status" value="1"/>
</dbReference>
<dbReference type="Gene3D" id="3.40.50.720">
    <property type="entry name" value="NAD(P)-binding Rossmann-like Domain"/>
    <property type="match status" value="1"/>
</dbReference>